<dbReference type="PATRIC" id="fig|1434108.4.peg.4415"/>
<evidence type="ECO:0000313" key="3">
    <source>
        <dbReference type="Proteomes" id="UP000033033"/>
    </source>
</evidence>
<dbReference type="GO" id="GO:0015128">
    <property type="term" value="F:gluconate transmembrane transporter activity"/>
    <property type="evidence" value="ECO:0007669"/>
    <property type="project" value="InterPro"/>
</dbReference>
<name>A0A0E3QXU8_METBA</name>
<dbReference type="PANTHER" id="PTHR30354">
    <property type="entry name" value="GNT FAMILY GLUCONATE TRANSPORTER"/>
    <property type="match status" value="1"/>
</dbReference>
<dbReference type="STRING" id="1434108.MSBRM_3504"/>
<reference evidence="2 3" key="1">
    <citation type="submission" date="2014-07" db="EMBL/GenBank/DDBJ databases">
        <title>Methanogenic archaea and the global carbon cycle.</title>
        <authorList>
            <person name="Henriksen J.R."/>
            <person name="Luke J."/>
            <person name="Reinhart S."/>
            <person name="Benedict M.N."/>
            <person name="Youngblut N.D."/>
            <person name="Metcalf M.E."/>
            <person name="Whitaker R.J."/>
            <person name="Metcalf W.W."/>
        </authorList>
    </citation>
    <scope>NUCLEOTIDE SEQUENCE [LARGE SCALE GENOMIC DNA]</scope>
    <source>
        <strain evidence="2 3">MS</strain>
    </source>
</reference>
<dbReference type="InterPro" id="IPR003474">
    <property type="entry name" value="Glcn_transporter"/>
</dbReference>
<gene>
    <name evidence="2" type="ORF">MSBRM_3504</name>
</gene>
<sequence length="164" mass="18016">MAARLDNPSISTATVLALGAVASFNLVYPSPVVISAAEELSANVDRLFILGILNAVSTSIASYLYSKNLNKFGTVDLSNRVKAKIVEVQERDSGIYTSPAERSRRLEAYSPIFFPLLLILFQTGFEHAHPVLTFLGNPNIALLIRVLLHLFWKKARISLTEGID</sequence>
<dbReference type="KEGG" id="mby:MSBRM_3504"/>
<feature type="transmembrane region" description="Helical" evidence="1">
    <location>
        <begin position="46"/>
        <end position="65"/>
    </location>
</feature>
<evidence type="ECO:0000313" key="2">
    <source>
        <dbReference type="EMBL" id="AKB56502.1"/>
    </source>
</evidence>
<keyword evidence="1" id="KW-0812">Transmembrane</keyword>
<keyword evidence="3" id="KW-1185">Reference proteome</keyword>
<keyword evidence="1" id="KW-0472">Membrane</keyword>
<evidence type="ECO:0000256" key="1">
    <source>
        <dbReference type="SAM" id="Phobius"/>
    </source>
</evidence>
<organism evidence="2 3">
    <name type="scientific">Methanosarcina barkeri MS</name>
    <dbReference type="NCBI Taxonomy" id="1434108"/>
    <lineage>
        <taxon>Archaea</taxon>
        <taxon>Methanobacteriati</taxon>
        <taxon>Methanobacteriota</taxon>
        <taxon>Stenosarchaea group</taxon>
        <taxon>Methanomicrobia</taxon>
        <taxon>Methanosarcinales</taxon>
        <taxon>Methanosarcinaceae</taxon>
        <taxon>Methanosarcina</taxon>
    </lineage>
</organism>
<feature type="transmembrane region" description="Helical" evidence="1">
    <location>
        <begin position="108"/>
        <end position="125"/>
    </location>
</feature>
<proteinExistence type="predicted"/>
<dbReference type="PANTHER" id="PTHR30354:SF11">
    <property type="entry name" value="PERMEASE"/>
    <property type="match status" value="1"/>
</dbReference>
<dbReference type="GO" id="GO:0005886">
    <property type="term" value="C:plasma membrane"/>
    <property type="evidence" value="ECO:0007669"/>
    <property type="project" value="TreeGrafter"/>
</dbReference>
<dbReference type="Pfam" id="PF02447">
    <property type="entry name" value="GntP_permease"/>
    <property type="match status" value="1"/>
</dbReference>
<keyword evidence="1" id="KW-1133">Transmembrane helix</keyword>
<dbReference type="AlphaFoldDB" id="A0A0E3QXU8"/>
<dbReference type="EMBL" id="CP009528">
    <property type="protein sequence ID" value="AKB56502.1"/>
    <property type="molecule type" value="Genomic_DNA"/>
</dbReference>
<dbReference type="HOGENOM" id="CLU_1615298_0_0_2"/>
<accession>A0A0E3QXU8</accession>
<protein>
    <submittedName>
        <fullName evidence="2">Putative permease</fullName>
    </submittedName>
</protein>
<feature type="transmembrane region" description="Helical" evidence="1">
    <location>
        <begin position="131"/>
        <end position="152"/>
    </location>
</feature>
<dbReference type="Proteomes" id="UP000033033">
    <property type="component" value="Chromosome"/>
</dbReference>